<evidence type="ECO:0000259" key="5">
    <source>
        <dbReference type="PROSITE" id="PS50977"/>
    </source>
</evidence>
<gene>
    <name evidence="6" type="ORF">BA062_17475</name>
</gene>
<dbReference type="PANTHER" id="PTHR30055">
    <property type="entry name" value="HTH-TYPE TRANSCRIPTIONAL REGULATOR RUTR"/>
    <property type="match status" value="1"/>
</dbReference>
<dbReference type="GO" id="GO:0000976">
    <property type="term" value="F:transcription cis-regulatory region binding"/>
    <property type="evidence" value="ECO:0007669"/>
    <property type="project" value="TreeGrafter"/>
</dbReference>
<evidence type="ECO:0000313" key="7">
    <source>
        <dbReference type="Proteomes" id="UP000247892"/>
    </source>
</evidence>
<dbReference type="SUPFAM" id="SSF46689">
    <property type="entry name" value="Homeodomain-like"/>
    <property type="match status" value="1"/>
</dbReference>
<evidence type="ECO:0000313" key="6">
    <source>
        <dbReference type="EMBL" id="PXY33996.1"/>
    </source>
</evidence>
<organism evidence="6 7">
    <name type="scientific">Prauserella flavalba</name>
    <dbReference type="NCBI Taxonomy" id="1477506"/>
    <lineage>
        <taxon>Bacteria</taxon>
        <taxon>Bacillati</taxon>
        <taxon>Actinomycetota</taxon>
        <taxon>Actinomycetes</taxon>
        <taxon>Pseudonocardiales</taxon>
        <taxon>Pseudonocardiaceae</taxon>
        <taxon>Prauserella</taxon>
    </lineage>
</organism>
<dbReference type="PRINTS" id="PR00455">
    <property type="entry name" value="HTHTETR"/>
</dbReference>
<dbReference type="PROSITE" id="PS01081">
    <property type="entry name" value="HTH_TETR_1"/>
    <property type="match status" value="1"/>
</dbReference>
<comment type="caution">
    <text evidence="6">The sequence shown here is derived from an EMBL/GenBank/DDBJ whole genome shotgun (WGS) entry which is preliminary data.</text>
</comment>
<proteinExistence type="predicted"/>
<reference evidence="6 7" key="1">
    <citation type="submission" date="2016-07" db="EMBL/GenBank/DDBJ databases">
        <title>Draft genome sequence of Prauserella sp. YIM 121212, isolated from alkaline soil.</title>
        <authorList>
            <person name="Ruckert C."/>
            <person name="Albersmeier A."/>
            <person name="Jiang C.-L."/>
            <person name="Jiang Y."/>
            <person name="Kalinowski J."/>
            <person name="Schneider O."/>
            <person name="Winkler A."/>
            <person name="Zotchev S.B."/>
        </authorList>
    </citation>
    <scope>NUCLEOTIDE SEQUENCE [LARGE SCALE GENOMIC DNA]</scope>
    <source>
        <strain evidence="6 7">YIM 121212</strain>
    </source>
</reference>
<protein>
    <recommendedName>
        <fullName evidence="5">HTH tetR-type domain-containing protein</fullName>
    </recommendedName>
</protein>
<keyword evidence="7" id="KW-1185">Reference proteome</keyword>
<keyword evidence="1" id="KW-0805">Transcription regulation</keyword>
<evidence type="ECO:0000256" key="4">
    <source>
        <dbReference type="PROSITE-ProRule" id="PRU00335"/>
    </source>
</evidence>
<evidence type="ECO:0000256" key="1">
    <source>
        <dbReference type="ARBA" id="ARBA00023015"/>
    </source>
</evidence>
<dbReference type="Gene3D" id="1.10.357.10">
    <property type="entry name" value="Tetracycline Repressor, domain 2"/>
    <property type="match status" value="1"/>
</dbReference>
<dbReference type="Proteomes" id="UP000247892">
    <property type="component" value="Unassembled WGS sequence"/>
</dbReference>
<dbReference type="InterPro" id="IPR023772">
    <property type="entry name" value="DNA-bd_HTH_TetR-type_CS"/>
</dbReference>
<evidence type="ECO:0000256" key="3">
    <source>
        <dbReference type="ARBA" id="ARBA00023163"/>
    </source>
</evidence>
<dbReference type="PANTHER" id="PTHR30055:SF234">
    <property type="entry name" value="HTH-TYPE TRANSCRIPTIONAL REGULATOR BETI"/>
    <property type="match status" value="1"/>
</dbReference>
<dbReference type="EMBL" id="MASU01000006">
    <property type="protein sequence ID" value="PXY33996.1"/>
    <property type="molecule type" value="Genomic_DNA"/>
</dbReference>
<sequence length="196" mass="22179">MTVMPDRVPLRERKQQRVREQIIKAAFELFAERGYAHVTVADIAERAEVGRTTFFRYFGDKQEVVFYDEQAILDGIIERHRALTPERPTLAEAVEHLRAATVAICEDVTADPERYLAYLRLVNETPELRDRSTRKFALYTGTLTENLRERGATDLVATLAPQLALACFNTAVQLAGDDPEALPRAVDAAFDELTVR</sequence>
<dbReference type="Pfam" id="PF00440">
    <property type="entry name" value="TetR_N"/>
    <property type="match status" value="1"/>
</dbReference>
<feature type="domain" description="HTH tetR-type" evidence="5">
    <location>
        <begin position="16"/>
        <end position="76"/>
    </location>
</feature>
<evidence type="ECO:0000256" key="2">
    <source>
        <dbReference type="ARBA" id="ARBA00023125"/>
    </source>
</evidence>
<dbReference type="GO" id="GO:0003700">
    <property type="term" value="F:DNA-binding transcription factor activity"/>
    <property type="evidence" value="ECO:0007669"/>
    <property type="project" value="TreeGrafter"/>
</dbReference>
<keyword evidence="2 4" id="KW-0238">DNA-binding</keyword>
<name>A0A318LLC1_9PSEU</name>
<dbReference type="AlphaFoldDB" id="A0A318LLC1"/>
<dbReference type="InterPro" id="IPR050109">
    <property type="entry name" value="HTH-type_TetR-like_transc_reg"/>
</dbReference>
<dbReference type="InterPro" id="IPR009057">
    <property type="entry name" value="Homeodomain-like_sf"/>
</dbReference>
<dbReference type="PROSITE" id="PS50977">
    <property type="entry name" value="HTH_TETR_2"/>
    <property type="match status" value="1"/>
</dbReference>
<dbReference type="InterPro" id="IPR001647">
    <property type="entry name" value="HTH_TetR"/>
</dbReference>
<feature type="DNA-binding region" description="H-T-H motif" evidence="4">
    <location>
        <begin position="39"/>
        <end position="58"/>
    </location>
</feature>
<accession>A0A318LLC1</accession>
<keyword evidence="3" id="KW-0804">Transcription</keyword>